<dbReference type="Pfam" id="PF24758">
    <property type="entry name" value="LRR_At5g56370"/>
    <property type="match status" value="1"/>
</dbReference>
<dbReference type="EnsemblPlants" id="AUR62035947-RA">
    <property type="protein sequence ID" value="AUR62035947-RA:cds"/>
    <property type="gene ID" value="AUR62035947"/>
</dbReference>
<name>A0A803MVM0_CHEQI</name>
<dbReference type="PANTHER" id="PTHR31900">
    <property type="entry name" value="F-BOX/RNI SUPERFAMILY PROTEIN-RELATED"/>
    <property type="match status" value="1"/>
</dbReference>
<dbReference type="InterPro" id="IPR055411">
    <property type="entry name" value="LRR_FXL15/At3g58940/PEG3-like"/>
</dbReference>
<reference evidence="2" key="2">
    <citation type="submission" date="2021-03" db="UniProtKB">
        <authorList>
            <consortium name="EnsemblPlants"/>
        </authorList>
    </citation>
    <scope>IDENTIFICATION</scope>
</reference>
<dbReference type="Gramene" id="AUR62035947-RA">
    <property type="protein sequence ID" value="AUR62035947-RA:cds"/>
    <property type="gene ID" value="AUR62035947"/>
</dbReference>
<dbReference type="Proteomes" id="UP000596660">
    <property type="component" value="Unplaced"/>
</dbReference>
<evidence type="ECO:0000313" key="2">
    <source>
        <dbReference type="EnsemblPlants" id="AUR62035947-RA:cds"/>
    </source>
</evidence>
<dbReference type="InterPro" id="IPR050232">
    <property type="entry name" value="FBL13/AtMIF1-like"/>
</dbReference>
<evidence type="ECO:0000313" key="3">
    <source>
        <dbReference type="Proteomes" id="UP000596660"/>
    </source>
</evidence>
<accession>A0A803MVM0</accession>
<proteinExistence type="predicted"/>
<organism evidence="2 3">
    <name type="scientific">Chenopodium quinoa</name>
    <name type="common">Quinoa</name>
    <dbReference type="NCBI Taxonomy" id="63459"/>
    <lineage>
        <taxon>Eukaryota</taxon>
        <taxon>Viridiplantae</taxon>
        <taxon>Streptophyta</taxon>
        <taxon>Embryophyta</taxon>
        <taxon>Tracheophyta</taxon>
        <taxon>Spermatophyta</taxon>
        <taxon>Magnoliopsida</taxon>
        <taxon>eudicotyledons</taxon>
        <taxon>Gunneridae</taxon>
        <taxon>Pentapetalae</taxon>
        <taxon>Caryophyllales</taxon>
        <taxon>Chenopodiaceae</taxon>
        <taxon>Chenopodioideae</taxon>
        <taxon>Atripliceae</taxon>
        <taxon>Chenopodium</taxon>
    </lineage>
</organism>
<dbReference type="PANTHER" id="PTHR31900:SF27">
    <property type="entry name" value="FBD DOMAIN-CONTAINING PROTEIN"/>
    <property type="match status" value="1"/>
</dbReference>
<feature type="domain" description="F-box/LRR-repeat protein 15/At3g58940/PEG3-like LRR" evidence="1">
    <location>
        <begin position="2"/>
        <end position="64"/>
    </location>
</feature>
<dbReference type="SUPFAM" id="SSF52047">
    <property type="entry name" value="RNI-like"/>
    <property type="match status" value="1"/>
</dbReference>
<reference evidence="2" key="1">
    <citation type="journal article" date="2017" name="Nature">
        <title>The genome of Chenopodium quinoa.</title>
        <authorList>
            <person name="Jarvis D.E."/>
            <person name="Ho Y.S."/>
            <person name="Lightfoot D.J."/>
            <person name="Schmoeckel S.M."/>
            <person name="Li B."/>
            <person name="Borm T.J.A."/>
            <person name="Ohyanagi H."/>
            <person name="Mineta K."/>
            <person name="Michell C.T."/>
            <person name="Saber N."/>
            <person name="Kharbatia N.M."/>
            <person name="Rupper R.R."/>
            <person name="Sharp A.R."/>
            <person name="Dally N."/>
            <person name="Boughton B.A."/>
            <person name="Woo Y.H."/>
            <person name="Gao G."/>
            <person name="Schijlen E.G.W.M."/>
            <person name="Guo X."/>
            <person name="Momin A.A."/>
            <person name="Negrao S."/>
            <person name="Al-Babili S."/>
            <person name="Gehring C."/>
            <person name="Roessner U."/>
            <person name="Jung C."/>
            <person name="Murphy K."/>
            <person name="Arold S.T."/>
            <person name="Gojobori T."/>
            <person name="van der Linden C.G."/>
            <person name="van Loo E.N."/>
            <person name="Jellen E.N."/>
            <person name="Maughan P.J."/>
            <person name="Tester M."/>
        </authorList>
    </citation>
    <scope>NUCLEOTIDE SEQUENCE [LARGE SCALE GENOMIC DNA]</scope>
    <source>
        <strain evidence="2">cv. PI 614886</strain>
    </source>
</reference>
<protein>
    <recommendedName>
        <fullName evidence="1">F-box/LRR-repeat protein 15/At3g58940/PEG3-like LRR domain-containing protein</fullName>
    </recommendedName>
</protein>
<keyword evidence="3" id="KW-1185">Reference proteome</keyword>
<evidence type="ECO:0000259" key="1">
    <source>
        <dbReference type="Pfam" id="PF24758"/>
    </source>
</evidence>
<dbReference type="AlphaFoldDB" id="A0A803MVM0"/>
<sequence>MCETLEVLKIDVNLCLDLAYIMPSFRLPNLKLLHLCVSFISEDDFVPRLVASCPVLEDLTVGLSVVELKDQLPAFRSLNHLELSQYYMTYWDKLLPFLNRSLVLETLVFPQGLIESPSFEIENNAFYITRELLELEREFLQTTLINYSFLLQNQS</sequence>